<evidence type="ECO:0000313" key="1">
    <source>
        <dbReference type="EMBL" id="KAK3173551.1"/>
    </source>
</evidence>
<gene>
    <name evidence="1" type="ORF">OEA41_006882</name>
</gene>
<reference evidence="1" key="1">
    <citation type="submission" date="2022-11" db="EMBL/GenBank/DDBJ databases">
        <title>Chromosomal genome sequence assembly and mating type (MAT) locus characterization of the leprose asexual lichenized fungus Lepraria neglecta (Nyl.) Erichsen.</title>
        <authorList>
            <person name="Allen J.L."/>
            <person name="Pfeffer B."/>
        </authorList>
    </citation>
    <scope>NUCLEOTIDE SEQUENCE</scope>
    <source>
        <strain evidence="1">Allen 5258</strain>
    </source>
</reference>
<sequence length="546" mass="61418">MDDSATHLTLNLISRASPEVLNSLVRNAFDSVRDNTEISDLHLHTQASDDSKSQNSRLDEIMFKWMDKAIDRLSYDLNSITIVIFHRVISILYRDYNLLQTYRCSNRQSGIPSAAETGTGSLGEIPGPEVLSPGPKIGNLPTDGNLGDESMAEKNANTKYLWGGSRAALKPVVVSPAVALPNPKVILRHLLSELLQDTSFPQYAPFLIGDSMSHVESLVLNALTPSFNKFYEGPSPYNIVKLSSLESDSMYQGPAGYINIIGAGDGDDPEFFRLYIGQALNLRARLEQHGDPNHRKHYPSLQYGIMDAFNRPLRTICYGQFPTALLEADPQMLYILLNILEKLGSLIFQTLPAATLERYLPNDIKIIYPNVHLDVVSPLFQNRSGTAARRHIEESLGYLKDSQDPLIEEYYRKHANGNPLTTVILERILEIKGNTPKNYEELPETLKSYLHSRDYKDSSSTQTLTASGLTFIQAILKMMQDNGRKAQALDNYPSLIYDPEICKLRLELARQARKMDPDTWKKHFEETVSKRHLVAVADGNYWPMTD</sequence>
<name>A0AAD9Z8N2_9LECA</name>
<dbReference type="EMBL" id="JASNWA010000007">
    <property type="protein sequence ID" value="KAK3173551.1"/>
    <property type="molecule type" value="Genomic_DNA"/>
</dbReference>
<protein>
    <submittedName>
        <fullName evidence="1">Uncharacterized protein</fullName>
    </submittedName>
</protein>
<accession>A0AAD9Z8N2</accession>
<proteinExistence type="predicted"/>
<evidence type="ECO:0000313" key="2">
    <source>
        <dbReference type="Proteomes" id="UP001276659"/>
    </source>
</evidence>
<keyword evidence="2" id="KW-1185">Reference proteome</keyword>
<organism evidence="1 2">
    <name type="scientific">Lepraria neglecta</name>
    <dbReference type="NCBI Taxonomy" id="209136"/>
    <lineage>
        <taxon>Eukaryota</taxon>
        <taxon>Fungi</taxon>
        <taxon>Dikarya</taxon>
        <taxon>Ascomycota</taxon>
        <taxon>Pezizomycotina</taxon>
        <taxon>Lecanoromycetes</taxon>
        <taxon>OSLEUM clade</taxon>
        <taxon>Lecanoromycetidae</taxon>
        <taxon>Lecanorales</taxon>
        <taxon>Lecanorineae</taxon>
        <taxon>Stereocaulaceae</taxon>
        <taxon>Lepraria</taxon>
    </lineage>
</organism>
<dbReference type="Proteomes" id="UP001276659">
    <property type="component" value="Unassembled WGS sequence"/>
</dbReference>
<comment type="caution">
    <text evidence="1">The sequence shown here is derived from an EMBL/GenBank/DDBJ whole genome shotgun (WGS) entry which is preliminary data.</text>
</comment>
<dbReference type="AlphaFoldDB" id="A0AAD9Z8N2"/>